<protein>
    <recommendedName>
        <fullName evidence="4">NACHT domain-containing protein</fullName>
    </recommendedName>
</protein>
<evidence type="ECO:0000313" key="6">
    <source>
        <dbReference type="Proteomes" id="UP000614610"/>
    </source>
</evidence>
<keyword evidence="2" id="KW-0677">Repeat</keyword>
<dbReference type="PROSITE" id="PS50082">
    <property type="entry name" value="WD_REPEATS_2"/>
    <property type="match status" value="3"/>
</dbReference>
<dbReference type="Gene3D" id="3.40.50.300">
    <property type="entry name" value="P-loop containing nucleotide triphosphate hydrolases"/>
    <property type="match status" value="1"/>
</dbReference>
<comment type="caution">
    <text evidence="5">The sequence shown here is derived from an EMBL/GenBank/DDBJ whole genome shotgun (WGS) entry which is preliminary data.</text>
</comment>
<sequence>MSGAEFVAVAAVASSIIAIIDGMAKVVEAALDAEGLPKAFRRASQKLEIISDILDATRTTLESHNSSQIDSAAKKTIDRCQEDWNKLKELFNKVIPEDKSSRMERYTKAARTLGKGGKVETLMKNLLENVQLLATFKIMTENGREEAIASEADKRKIDRHIADVDGWEPSLPDSVFEEGGYNMNVSGSGNFVVQGEGSRQNNLQDRSQYFEVKGDYHAGTKTLTQEGIDQLCLSSLKCPDTTAIKNRLKMTKDKLVIGSMDWILTDPQFIRWKTGDELSLLWIKGGAGKGKTMTAIGLIEELSRSSGPVVTYSFCQDSNYELNTVEAIIKGLIRCFVNQRNEAMRILRRLWDSQNDCFVDGTPTWQTLWDIFLEMLLQTKSPRVYLVIDALDECQEGDMAEFLQLLVRTGLNNPSKVKWLLTSRPFHIANQELLAGSDQELVSLELNFEHVSAGVAIYITEKVTELDRRHHYGQTLRQEIEKQLTARAKGIYMWVSLVCKRLEGVSPDEVLATIEDSPPGLFPFYNRALKQLGAGHDSEITKSCIRLLRVAALTYSVLSVDEVESVSGLDLSGERITITMLLDMCASFLSLRDQENKLIGFVHQSARDYLNTEEARLILEGNGAYGHREIVLTSLSYLSRNLKINIVDLVKFEEPRPLLQPGKLDDRLARVKTSQYAARTWVHHLAELDEMTLTQETFSRSDGEFSIFCHDKLLQWLECMCIVARVTYVSGILGVLAERYPISRFESRVPLFVRFIHDTYSFISEYGPFIQDYPLQVYAYAMAFTPETSLLRGQNLDKAPTWLGTVPQLQPNHEHIPLQPRGQRFRKQKPDHTWRNNCDRRDADRQPKFEMGQLCDVHKVIRFSPDGKQIASRALSNKNVVQLWDSLTGGLHKSLVGHLYPVKTIAYSSDGKLIASGSENIKVWDTISGELQITLCDSSNTDLYVRAVAFSLDGDKIASASDYGNIQIWDTKTGTSETTIKAHSRIATVSFSPNGKYIVSGSYDGYVKVWDSTTGEFQKQFYPVHPVTTVAFSPSGKHIAAGDCSGVFHIWDTPVFSGIGKIFNVHLSGVVDFIDSFAVKEVTSLFGYPVNYVRFSHDGEYLITNIGHLRVKRIPARGKPPLSPVAPTYRSFQHFGVRGNWLFYGTERILRIPFLYSRDMPKSKWAPREPVVSCDIRGDQMVMKLLNGSILRVTIDQEKLTIPLEELLNKNTDWPEESNGSAAWPWVSSIVSGLDNLLTHPGL</sequence>
<dbReference type="SMART" id="SM00320">
    <property type="entry name" value="WD40"/>
    <property type="match status" value="5"/>
</dbReference>
<dbReference type="CDD" id="cd00200">
    <property type="entry name" value="WD40"/>
    <property type="match status" value="1"/>
</dbReference>
<dbReference type="PANTHER" id="PTHR10039">
    <property type="entry name" value="AMELOGENIN"/>
    <property type="match status" value="1"/>
</dbReference>
<feature type="domain" description="NACHT" evidence="4">
    <location>
        <begin position="279"/>
        <end position="425"/>
    </location>
</feature>
<evidence type="ECO:0000256" key="3">
    <source>
        <dbReference type="PROSITE-ProRule" id="PRU00221"/>
    </source>
</evidence>
<dbReference type="InterPro" id="IPR019775">
    <property type="entry name" value="WD40_repeat_CS"/>
</dbReference>
<dbReference type="Gene3D" id="2.130.10.10">
    <property type="entry name" value="YVTN repeat-like/Quinoprotein amine dehydrogenase"/>
    <property type="match status" value="2"/>
</dbReference>
<dbReference type="SUPFAM" id="SSF50978">
    <property type="entry name" value="WD40 repeat-like"/>
    <property type="match status" value="1"/>
</dbReference>
<dbReference type="InterPro" id="IPR015943">
    <property type="entry name" value="WD40/YVTN_repeat-like_dom_sf"/>
</dbReference>
<dbReference type="OrthoDB" id="674604at2759"/>
<accession>A0A6G1M027</accession>
<dbReference type="AlphaFoldDB" id="A0A6G1M027"/>
<feature type="repeat" description="WD" evidence="3">
    <location>
        <begin position="1027"/>
        <end position="1052"/>
    </location>
</feature>
<evidence type="ECO:0000256" key="1">
    <source>
        <dbReference type="ARBA" id="ARBA00022574"/>
    </source>
</evidence>
<feature type="repeat" description="WD" evidence="3">
    <location>
        <begin position="986"/>
        <end position="1020"/>
    </location>
</feature>
<keyword evidence="1 3" id="KW-0853">WD repeat</keyword>
<evidence type="ECO:0000256" key="2">
    <source>
        <dbReference type="ARBA" id="ARBA00022737"/>
    </source>
</evidence>
<dbReference type="EMBL" id="WIWT01000002">
    <property type="protein sequence ID" value="KAF3223094.1"/>
    <property type="molecule type" value="Genomic_DNA"/>
</dbReference>
<name>A0A6G1M027_ORBOL</name>
<gene>
    <name evidence="5" type="ORF">TWF679_004290</name>
</gene>
<evidence type="ECO:0000313" key="5">
    <source>
        <dbReference type="EMBL" id="KAF3223094.1"/>
    </source>
</evidence>
<reference evidence="5" key="1">
    <citation type="submission" date="2019-06" db="EMBL/GenBank/DDBJ databases">
        <authorList>
            <person name="Palmer J.M."/>
        </authorList>
    </citation>
    <scope>NUCLEOTIDE SEQUENCE</scope>
    <source>
        <strain evidence="5">TWF679</strain>
    </source>
</reference>
<feature type="repeat" description="WD" evidence="3">
    <location>
        <begin position="945"/>
        <end position="979"/>
    </location>
</feature>
<dbReference type="SUPFAM" id="SSF52540">
    <property type="entry name" value="P-loop containing nucleoside triphosphate hydrolases"/>
    <property type="match status" value="1"/>
</dbReference>
<dbReference type="PROSITE" id="PS00678">
    <property type="entry name" value="WD_REPEATS_1"/>
    <property type="match status" value="1"/>
</dbReference>
<dbReference type="Proteomes" id="UP000614610">
    <property type="component" value="Unassembled WGS sequence"/>
</dbReference>
<dbReference type="InterPro" id="IPR036322">
    <property type="entry name" value="WD40_repeat_dom_sf"/>
</dbReference>
<dbReference type="Pfam" id="PF24883">
    <property type="entry name" value="NPHP3_N"/>
    <property type="match status" value="1"/>
</dbReference>
<dbReference type="InterPro" id="IPR007111">
    <property type="entry name" value="NACHT_NTPase"/>
</dbReference>
<dbReference type="InterPro" id="IPR027417">
    <property type="entry name" value="P-loop_NTPase"/>
</dbReference>
<proteinExistence type="predicted"/>
<organism evidence="5 6">
    <name type="scientific">Orbilia oligospora</name>
    <name type="common">Nematode-trapping fungus</name>
    <name type="synonym">Arthrobotrys oligospora</name>
    <dbReference type="NCBI Taxonomy" id="2813651"/>
    <lineage>
        <taxon>Eukaryota</taxon>
        <taxon>Fungi</taxon>
        <taxon>Dikarya</taxon>
        <taxon>Ascomycota</taxon>
        <taxon>Pezizomycotina</taxon>
        <taxon>Orbiliomycetes</taxon>
        <taxon>Orbiliales</taxon>
        <taxon>Orbiliaceae</taxon>
        <taxon>Orbilia</taxon>
    </lineage>
</organism>
<dbReference type="InterPro" id="IPR001680">
    <property type="entry name" value="WD40_rpt"/>
</dbReference>
<dbReference type="InterPro" id="IPR056884">
    <property type="entry name" value="NPHP3-like_N"/>
</dbReference>
<dbReference type="PANTHER" id="PTHR10039:SF17">
    <property type="entry name" value="FUNGAL STAND N-TERMINAL GOODBYE DOMAIN-CONTAINING PROTEIN-RELATED"/>
    <property type="match status" value="1"/>
</dbReference>
<dbReference type="Pfam" id="PF17107">
    <property type="entry name" value="SesA"/>
    <property type="match status" value="1"/>
</dbReference>
<dbReference type="PROSITE" id="PS50294">
    <property type="entry name" value="WD_REPEATS_REGION"/>
    <property type="match status" value="1"/>
</dbReference>
<dbReference type="PROSITE" id="PS50837">
    <property type="entry name" value="NACHT"/>
    <property type="match status" value="1"/>
</dbReference>
<dbReference type="Pfam" id="PF00400">
    <property type="entry name" value="WD40"/>
    <property type="match status" value="4"/>
</dbReference>
<dbReference type="InterPro" id="IPR031352">
    <property type="entry name" value="SesA"/>
</dbReference>
<evidence type="ECO:0000259" key="4">
    <source>
        <dbReference type="PROSITE" id="PS50837"/>
    </source>
</evidence>